<accession>A0A7C9EGU4</accession>
<name>A0A7C9EGU4_OPUST</name>
<protein>
    <submittedName>
        <fullName evidence="1">Uncharacterized protein</fullName>
    </submittedName>
</protein>
<dbReference type="EMBL" id="GISG01236658">
    <property type="protein sequence ID" value="MBA4667660.1"/>
    <property type="molecule type" value="Transcribed_RNA"/>
</dbReference>
<proteinExistence type="predicted"/>
<sequence>MPLSSYHNAHAHMVSKRIKASSRDVIMEETHMKENCETKIDKLVFKAQKNLTGSSTKSKLVLIKSGVKIDINIILWTKILSCTSYLYTTYHLKLQENIAN</sequence>
<reference evidence="1" key="1">
    <citation type="journal article" date="2013" name="J. Plant Res.">
        <title>Effect of fungi and light on seed germination of three Opuntia species from semiarid lands of central Mexico.</title>
        <authorList>
            <person name="Delgado-Sanchez P."/>
            <person name="Jimenez-Bremont J.F."/>
            <person name="Guerrero-Gonzalez Mde L."/>
            <person name="Flores J."/>
        </authorList>
    </citation>
    <scope>NUCLEOTIDE SEQUENCE</scope>
    <source>
        <tissue evidence="1">Cladode</tissue>
    </source>
</reference>
<reference evidence="1" key="2">
    <citation type="submission" date="2020-07" db="EMBL/GenBank/DDBJ databases">
        <authorList>
            <person name="Vera ALvarez R."/>
            <person name="Arias-Moreno D.M."/>
            <person name="Jimenez-Jacinto V."/>
            <person name="Jimenez-Bremont J.F."/>
            <person name="Swaminathan K."/>
            <person name="Moose S.P."/>
            <person name="Guerrero-Gonzalez M.L."/>
            <person name="Marino-Ramirez L."/>
            <person name="Landsman D."/>
            <person name="Rodriguez-Kessler M."/>
            <person name="Delgado-Sanchez P."/>
        </authorList>
    </citation>
    <scope>NUCLEOTIDE SEQUENCE</scope>
    <source>
        <tissue evidence="1">Cladode</tissue>
    </source>
</reference>
<evidence type="ECO:0000313" key="1">
    <source>
        <dbReference type="EMBL" id="MBA4667660.1"/>
    </source>
</evidence>
<dbReference type="AlphaFoldDB" id="A0A7C9EGU4"/>
<organism evidence="1">
    <name type="scientific">Opuntia streptacantha</name>
    <name type="common">Prickly pear cactus</name>
    <name type="synonym">Opuntia cardona</name>
    <dbReference type="NCBI Taxonomy" id="393608"/>
    <lineage>
        <taxon>Eukaryota</taxon>
        <taxon>Viridiplantae</taxon>
        <taxon>Streptophyta</taxon>
        <taxon>Embryophyta</taxon>
        <taxon>Tracheophyta</taxon>
        <taxon>Spermatophyta</taxon>
        <taxon>Magnoliopsida</taxon>
        <taxon>eudicotyledons</taxon>
        <taxon>Gunneridae</taxon>
        <taxon>Pentapetalae</taxon>
        <taxon>Caryophyllales</taxon>
        <taxon>Cactineae</taxon>
        <taxon>Cactaceae</taxon>
        <taxon>Opuntioideae</taxon>
        <taxon>Opuntia</taxon>
    </lineage>
</organism>